<accession>A0A939SR42</accession>
<evidence type="ECO:0000313" key="2">
    <source>
        <dbReference type="Proteomes" id="UP000664477"/>
    </source>
</evidence>
<protein>
    <submittedName>
        <fullName evidence="1">Uncharacterized protein</fullName>
    </submittedName>
</protein>
<gene>
    <name evidence="1" type="ORF">J4727_04305</name>
</gene>
<dbReference type="Proteomes" id="UP000664477">
    <property type="component" value="Unassembled WGS sequence"/>
</dbReference>
<proteinExistence type="predicted"/>
<dbReference type="EMBL" id="JAGETQ010000013">
    <property type="protein sequence ID" value="MBO1915928.1"/>
    <property type="molecule type" value="Genomic_DNA"/>
</dbReference>
<organism evidence="1 2">
    <name type="scientific">Providencia rettgeri</name>
    <dbReference type="NCBI Taxonomy" id="587"/>
    <lineage>
        <taxon>Bacteria</taxon>
        <taxon>Pseudomonadati</taxon>
        <taxon>Pseudomonadota</taxon>
        <taxon>Gammaproteobacteria</taxon>
        <taxon>Enterobacterales</taxon>
        <taxon>Morganellaceae</taxon>
        <taxon>Providencia</taxon>
    </lineage>
</organism>
<dbReference type="AlphaFoldDB" id="A0A939SR42"/>
<evidence type="ECO:0000313" key="1">
    <source>
        <dbReference type="EMBL" id="MBO1915928.1"/>
    </source>
</evidence>
<name>A0A939SR42_PRORE</name>
<comment type="caution">
    <text evidence="1">The sequence shown here is derived from an EMBL/GenBank/DDBJ whole genome shotgun (WGS) entry which is preliminary data.</text>
</comment>
<sequence length="109" mass="12040">MQYQISLLNQKVSSLEAQLLNAKYTPSISVDSVTSSQSGLDEIQNTHIEQEGSESLSGVDAKQDKQQEISSMSHVTYLPVEKEHDLSDTENSPLIGNKLPMKIPLIILK</sequence>
<reference evidence="1" key="1">
    <citation type="submission" date="2021-03" db="EMBL/GenBank/DDBJ databases">
        <title>Molecular epidemiology and mechanisms of colistin and carbapenem resistance in Enterobacteriaceae from clinical isolates, the environment and porcine samples in Pretoria, South Africa.</title>
        <authorList>
            <person name="Bogoshi D."/>
            <person name="Mbelle N.M."/>
            <person name="Naidoo V."/>
            <person name="Osei Sekyere J."/>
        </authorList>
    </citation>
    <scope>NUCLEOTIDE SEQUENCE</scope>
    <source>
        <strain evidence="1">C052</strain>
    </source>
</reference>